<dbReference type="Proteomes" id="UP001107558">
    <property type="component" value="Chromosome 1"/>
</dbReference>
<name>A0A9J6CM04_POLVA</name>
<feature type="domain" description="Fibronectin type-III" evidence="17">
    <location>
        <begin position="907"/>
        <end position="1009"/>
    </location>
</feature>
<dbReference type="Pfam" id="PF13882">
    <property type="entry name" value="Bravo_FIGEY"/>
    <property type="match status" value="1"/>
</dbReference>
<feature type="region of interest" description="Disordered" evidence="13">
    <location>
        <begin position="1171"/>
        <end position="1243"/>
    </location>
</feature>
<feature type="domain" description="Fibronectin type-III" evidence="17">
    <location>
        <begin position="810"/>
        <end position="906"/>
    </location>
</feature>
<feature type="chain" id="PRO_5039909077" description="Neuroglian" evidence="15">
    <location>
        <begin position="19"/>
        <end position="1257"/>
    </location>
</feature>
<evidence type="ECO:0000256" key="1">
    <source>
        <dbReference type="ARBA" id="ARBA00004236"/>
    </source>
</evidence>
<dbReference type="OrthoDB" id="6244967at2759"/>
<evidence type="ECO:0000256" key="3">
    <source>
        <dbReference type="ARBA" id="ARBA00022475"/>
    </source>
</evidence>
<dbReference type="InterPro" id="IPR003961">
    <property type="entry name" value="FN3_dom"/>
</dbReference>
<keyword evidence="6" id="KW-0677">Repeat</keyword>
<dbReference type="EMBL" id="JADBJN010000001">
    <property type="protein sequence ID" value="KAG5682984.1"/>
    <property type="molecule type" value="Genomic_DNA"/>
</dbReference>
<dbReference type="FunFam" id="2.60.40.10:FF:001718">
    <property type="entry name" value="Neuroglian, isoform D"/>
    <property type="match status" value="1"/>
</dbReference>
<evidence type="ECO:0000256" key="12">
    <source>
        <dbReference type="ARBA" id="ARBA00023319"/>
    </source>
</evidence>
<dbReference type="InterPro" id="IPR013783">
    <property type="entry name" value="Ig-like_fold"/>
</dbReference>
<dbReference type="InterPro" id="IPR007110">
    <property type="entry name" value="Ig-like_dom"/>
</dbReference>
<keyword evidence="11" id="KW-0325">Glycoprotein</keyword>
<dbReference type="PANTHER" id="PTHR44170">
    <property type="entry name" value="PROTEIN SIDEKICK"/>
    <property type="match status" value="1"/>
</dbReference>
<sequence>MWRSSFILVVALTVTSYAIIHSPPRITKQPIAEEMLFQVAQFGDTEKLFIIECEAEGEPAPKYRWIKNGKHFDFTAYDDRITQQPGRGTLTITKPRDEDLGQYQCFAENEHGIATSNSVFVRKSELNNFKDEDIVTQEADEGKPFKLQCQPPDGWPKPNVYWMLQTTTGGIKTINNSRMTLDPEGNLWFSNVTRYDAQEDAYYACAASSAFRNEYKLGNRVLLKVNPASNAAQNRFPPTKQYVSRRNEVALRGQKIEIFCIYGGTPLPQTVWSKNGKPIAWSDRITQGNYGKSLVIRHTNLDDKGSYTCDVSNGAGQQQSATINLDIKAIPYFTVEPEPVNAAEEETIEFKCEASGIPEPAIKWIHNGKPIEEAAPNPRRIVSKNKIIIRNLEKKDTGNYGCNATNALGYVYKDVYVNVLALPPEIEEAPGKEATVDLRDITLNCKVFGAPKPKIKWIRNGQELTGGRYEIQESGSLLIKQVLFGDAGEYICHAENKFGKKEANGTLIVYEHTKITETPIDYEVVAKQLATFRCNAVSDPSLPLTIEWLFNDEPIDFDAQARFTKSSDHSLTISDTIELDSGTYTCLASTELDSAQASATLTVQDAPNAPKLTGTECYEDYAKISWEPQGDNRSPILYFIIQYNTSFTPATWADASTQVPATDFSYTVDMSPWGNYTFRVIAVNKVGPSAPSEHSDSCSTPPKVPAKNPDNVEGKGTEPNNLVIKWSPMPEIDHNAPQFHYRVSWKRDVAGAEWQKRDIHDWQKGELLIPDQPTFQRYKIRVQAVNEKGEAAVAVKEVEGYSGEDKPTEAPQNFSLHQIVSGTSAMVSWNEVSPESIRGHFRGYKIQTWVEGDEDNVKEILMKSQTSKALVDKFTPDSTNYARIMAFNDRFNGPPSNTIQFDTPEGVPSTVQSLQAYPMGSSAFWLTWKRPLLTNGKLRGYRIYYEIVKGTELEARQEREPRIENPDQKSAKLAGLKPNTKYRIHIVGFTKMGEGEDYYIEATTGAARTDGIIIPKPDVPSFDYEQLPSENGYSKVKVHWRPNISGDKPGSQFYVKYREQGASTWLKGDDRINEDFAEVGGLESDKVYEFRVVSVDGDEQTESASKLIEGSSDGVRIRPPGDNGIATAGWFIGMLLALAFLILLLVIICIIKRNRGGKYDVHDRELANGRQDYPDEGGFHEYSQPLDNKSQGRQSLSSQKHGPESDTDSMAEYGDGDTETGMNEDGSFIGQYGRKGKQQSSNNQAFATLFILRRSIR</sequence>
<feature type="domain" description="Ig-like" evidence="16">
    <location>
        <begin position="238"/>
        <end position="324"/>
    </location>
</feature>
<dbReference type="FunFam" id="2.60.40.10:FF:001928">
    <property type="entry name" value="neuroglian isoform X2"/>
    <property type="match status" value="1"/>
</dbReference>
<evidence type="ECO:0000256" key="8">
    <source>
        <dbReference type="ARBA" id="ARBA00022989"/>
    </source>
</evidence>
<feature type="region of interest" description="Disordered" evidence="13">
    <location>
        <begin position="689"/>
        <end position="718"/>
    </location>
</feature>
<feature type="domain" description="Fibronectin type-III" evidence="17">
    <location>
        <begin position="1020"/>
        <end position="1120"/>
    </location>
</feature>
<evidence type="ECO:0000256" key="15">
    <source>
        <dbReference type="SAM" id="SignalP"/>
    </source>
</evidence>
<evidence type="ECO:0000256" key="6">
    <source>
        <dbReference type="ARBA" id="ARBA00022737"/>
    </source>
</evidence>
<dbReference type="InterPro" id="IPR003598">
    <property type="entry name" value="Ig_sub2"/>
</dbReference>
<comment type="subcellular location">
    <subcellularLocation>
        <location evidence="1">Cell membrane</location>
    </subcellularLocation>
    <subcellularLocation>
        <location evidence="2">Membrane</location>
        <topology evidence="2">Single-pass type I membrane protein</topology>
    </subcellularLocation>
</comment>
<organism evidence="18 19">
    <name type="scientific">Polypedilum vanderplanki</name>
    <name type="common">Sleeping chironomid midge</name>
    <dbReference type="NCBI Taxonomy" id="319348"/>
    <lineage>
        <taxon>Eukaryota</taxon>
        <taxon>Metazoa</taxon>
        <taxon>Ecdysozoa</taxon>
        <taxon>Arthropoda</taxon>
        <taxon>Hexapoda</taxon>
        <taxon>Insecta</taxon>
        <taxon>Pterygota</taxon>
        <taxon>Neoptera</taxon>
        <taxon>Endopterygota</taxon>
        <taxon>Diptera</taxon>
        <taxon>Nematocera</taxon>
        <taxon>Chironomoidea</taxon>
        <taxon>Chironomidae</taxon>
        <taxon>Chironominae</taxon>
        <taxon>Polypedilum</taxon>
        <taxon>Polypedilum</taxon>
    </lineage>
</organism>
<evidence type="ECO:0008006" key="20">
    <source>
        <dbReference type="Google" id="ProtNLM"/>
    </source>
</evidence>
<gene>
    <name evidence="18" type="ORF">PVAND_012298</name>
</gene>
<dbReference type="PROSITE" id="PS50835">
    <property type="entry name" value="IG_LIKE"/>
    <property type="match status" value="6"/>
</dbReference>
<evidence type="ECO:0000256" key="5">
    <source>
        <dbReference type="ARBA" id="ARBA00022729"/>
    </source>
</evidence>
<keyword evidence="3" id="KW-1003">Cell membrane</keyword>
<dbReference type="FunFam" id="2.60.40.10:FF:000032">
    <property type="entry name" value="palladin isoform X1"/>
    <property type="match status" value="2"/>
</dbReference>
<keyword evidence="9 14" id="KW-0472">Membrane</keyword>
<evidence type="ECO:0000313" key="19">
    <source>
        <dbReference type="Proteomes" id="UP001107558"/>
    </source>
</evidence>
<dbReference type="SUPFAM" id="SSF48726">
    <property type="entry name" value="Immunoglobulin"/>
    <property type="match status" value="6"/>
</dbReference>
<feature type="compositionally biased region" description="Acidic residues" evidence="13">
    <location>
        <begin position="1205"/>
        <end position="1218"/>
    </location>
</feature>
<feature type="domain" description="Fibronectin type-III" evidence="17">
    <location>
        <begin position="606"/>
        <end position="703"/>
    </location>
</feature>
<dbReference type="InterPro" id="IPR036116">
    <property type="entry name" value="FN3_sf"/>
</dbReference>
<evidence type="ECO:0000256" key="13">
    <source>
        <dbReference type="SAM" id="MobiDB-lite"/>
    </source>
</evidence>
<evidence type="ECO:0000259" key="17">
    <source>
        <dbReference type="PROSITE" id="PS50853"/>
    </source>
</evidence>
<dbReference type="Pfam" id="PF07679">
    <property type="entry name" value="I-set"/>
    <property type="match status" value="4"/>
</dbReference>
<dbReference type="GO" id="GO:0005886">
    <property type="term" value="C:plasma membrane"/>
    <property type="evidence" value="ECO:0007669"/>
    <property type="project" value="UniProtKB-SubCell"/>
</dbReference>
<dbReference type="FunFam" id="2.60.40.10:FF:000005">
    <property type="entry name" value="Neuronal cell adhesion molecule"/>
    <property type="match status" value="1"/>
</dbReference>
<dbReference type="SMART" id="SM00409">
    <property type="entry name" value="IG"/>
    <property type="match status" value="6"/>
</dbReference>
<dbReference type="FunFam" id="2.60.40.10:FF:000052">
    <property type="entry name" value="Contactin 1"/>
    <property type="match status" value="1"/>
</dbReference>
<dbReference type="GO" id="GO:0007411">
    <property type="term" value="P:axon guidance"/>
    <property type="evidence" value="ECO:0007669"/>
    <property type="project" value="TreeGrafter"/>
</dbReference>
<dbReference type="PROSITE" id="PS50853">
    <property type="entry name" value="FN3"/>
    <property type="match status" value="5"/>
</dbReference>
<dbReference type="SUPFAM" id="SSF49265">
    <property type="entry name" value="Fibronectin type III"/>
    <property type="match status" value="3"/>
</dbReference>
<dbReference type="SMART" id="SM00060">
    <property type="entry name" value="FN3"/>
    <property type="match status" value="5"/>
</dbReference>
<keyword evidence="5 15" id="KW-0732">Signal</keyword>
<evidence type="ECO:0000256" key="10">
    <source>
        <dbReference type="ARBA" id="ARBA00023157"/>
    </source>
</evidence>
<dbReference type="GO" id="GO:0098609">
    <property type="term" value="P:cell-cell adhesion"/>
    <property type="evidence" value="ECO:0007669"/>
    <property type="project" value="TreeGrafter"/>
</dbReference>
<dbReference type="InterPro" id="IPR013098">
    <property type="entry name" value="Ig_I-set"/>
</dbReference>
<dbReference type="Pfam" id="PF00041">
    <property type="entry name" value="fn3"/>
    <property type="match status" value="3"/>
</dbReference>
<feature type="transmembrane region" description="Helical" evidence="14">
    <location>
        <begin position="1128"/>
        <end position="1151"/>
    </location>
</feature>
<evidence type="ECO:0000256" key="14">
    <source>
        <dbReference type="SAM" id="Phobius"/>
    </source>
</evidence>
<comment type="caution">
    <text evidence="18">The sequence shown here is derived from an EMBL/GenBank/DDBJ whole genome shotgun (WGS) entry which is preliminary data.</text>
</comment>
<keyword evidence="10" id="KW-1015">Disulfide bond</keyword>
<proteinExistence type="predicted"/>
<evidence type="ECO:0000256" key="2">
    <source>
        <dbReference type="ARBA" id="ARBA00004479"/>
    </source>
</evidence>
<dbReference type="CDD" id="cd00063">
    <property type="entry name" value="FN3"/>
    <property type="match status" value="5"/>
</dbReference>
<dbReference type="Pfam" id="PF13927">
    <property type="entry name" value="Ig_3"/>
    <property type="match status" value="1"/>
</dbReference>
<protein>
    <recommendedName>
        <fullName evidence="20">Neuroglian</fullName>
    </recommendedName>
</protein>
<evidence type="ECO:0000256" key="11">
    <source>
        <dbReference type="ARBA" id="ARBA00023180"/>
    </source>
</evidence>
<evidence type="ECO:0000256" key="4">
    <source>
        <dbReference type="ARBA" id="ARBA00022692"/>
    </source>
</evidence>
<feature type="signal peptide" evidence="15">
    <location>
        <begin position="1"/>
        <end position="18"/>
    </location>
</feature>
<reference evidence="18" key="1">
    <citation type="submission" date="2021-03" db="EMBL/GenBank/DDBJ databases">
        <title>Chromosome level genome of the anhydrobiotic midge Polypedilum vanderplanki.</title>
        <authorList>
            <person name="Yoshida Y."/>
            <person name="Kikawada T."/>
            <person name="Gusev O."/>
        </authorList>
    </citation>
    <scope>NUCLEOTIDE SEQUENCE</scope>
    <source>
        <strain evidence="18">NIAS01</strain>
        <tissue evidence="18">Whole body or cell culture</tissue>
    </source>
</reference>
<dbReference type="InterPro" id="IPR003599">
    <property type="entry name" value="Ig_sub"/>
</dbReference>
<dbReference type="FunFam" id="2.60.40.10:FF:000035">
    <property type="entry name" value="Contactin 1"/>
    <property type="match status" value="1"/>
</dbReference>
<keyword evidence="8 14" id="KW-1133">Transmembrane helix</keyword>
<keyword evidence="12" id="KW-0393">Immunoglobulin domain</keyword>
<feature type="domain" description="Ig-like" evidence="16">
    <location>
        <begin position="513"/>
        <end position="602"/>
    </location>
</feature>
<keyword evidence="4 14" id="KW-0812">Transmembrane</keyword>
<feature type="compositionally biased region" description="Polar residues" evidence="13">
    <location>
        <begin position="1185"/>
        <end position="1200"/>
    </location>
</feature>
<dbReference type="InterPro" id="IPR036179">
    <property type="entry name" value="Ig-like_dom_sf"/>
</dbReference>
<dbReference type="InterPro" id="IPR026966">
    <property type="entry name" value="Neurofascin/L1/NrCAM_C"/>
</dbReference>
<dbReference type="SMART" id="SM00408">
    <property type="entry name" value="IGc2"/>
    <property type="match status" value="6"/>
</dbReference>
<keyword evidence="19" id="KW-1185">Reference proteome</keyword>
<evidence type="ECO:0000313" key="18">
    <source>
        <dbReference type="EMBL" id="KAG5682984.1"/>
    </source>
</evidence>
<feature type="domain" description="Ig-like" evidence="16">
    <location>
        <begin position="24"/>
        <end position="120"/>
    </location>
</feature>
<dbReference type="PANTHER" id="PTHR44170:SF35">
    <property type="entry name" value="NEUROGLIAN"/>
    <property type="match status" value="1"/>
</dbReference>
<dbReference type="AlphaFoldDB" id="A0A9J6CM04"/>
<dbReference type="FunFam" id="2.60.40.10:FF:000028">
    <property type="entry name" value="Neuronal cell adhesion molecule"/>
    <property type="match status" value="1"/>
</dbReference>
<feature type="domain" description="Ig-like" evidence="16">
    <location>
        <begin position="331"/>
        <end position="418"/>
    </location>
</feature>
<feature type="domain" description="Ig-like" evidence="16">
    <location>
        <begin position="424"/>
        <end position="508"/>
    </location>
</feature>
<dbReference type="Gene3D" id="2.60.40.10">
    <property type="entry name" value="Immunoglobulins"/>
    <property type="match status" value="11"/>
</dbReference>
<feature type="domain" description="Fibronectin type-III" evidence="17">
    <location>
        <begin position="708"/>
        <end position="805"/>
    </location>
</feature>
<evidence type="ECO:0000256" key="7">
    <source>
        <dbReference type="ARBA" id="ARBA00022889"/>
    </source>
</evidence>
<evidence type="ECO:0000259" key="16">
    <source>
        <dbReference type="PROSITE" id="PS50835"/>
    </source>
</evidence>
<evidence type="ECO:0000256" key="9">
    <source>
        <dbReference type="ARBA" id="ARBA00023136"/>
    </source>
</evidence>
<dbReference type="GO" id="GO:0030424">
    <property type="term" value="C:axon"/>
    <property type="evidence" value="ECO:0007669"/>
    <property type="project" value="TreeGrafter"/>
</dbReference>
<dbReference type="FunFam" id="2.60.40.10:FF:001687">
    <property type="entry name" value="Neuroglian, isoform E"/>
    <property type="match status" value="1"/>
</dbReference>
<accession>A0A9J6CM04</accession>
<keyword evidence="7" id="KW-0130">Cell adhesion</keyword>
<feature type="domain" description="Ig-like" evidence="16">
    <location>
        <begin position="132"/>
        <end position="218"/>
    </location>
</feature>